<dbReference type="Pfam" id="PF00385">
    <property type="entry name" value="Chromo"/>
    <property type="match status" value="1"/>
</dbReference>
<feature type="region of interest" description="Disordered" evidence="1">
    <location>
        <begin position="179"/>
        <end position="217"/>
    </location>
</feature>
<sequence>MLNGINLLITLDGRLPAVALDQENEATWITILNDLLILVNDDPISAIVQNVFPDLLNKINGIDYLKERRILCLTNEIIDKINSHVLFISKKGHAPPPKWVEVEESHGSSPSLEFPTEWLTNSPSLEPQPENILQRRITGNKEEVLVKWKHHDTSEATWDDWLEFIHRFPVFVRHEDMSTVQGETNDTPEPSAAFQTKAAQDKARPTRIIKKPARYLE</sequence>
<name>A0A6L2MGR1_TANCI</name>
<dbReference type="SUPFAM" id="SSF54160">
    <property type="entry name" value="Chromo domain-like"/>
    <property type="match status" value="1"/>
</dbReference>
<dbReference type="InterPro" id="IPR016197">
    <property type="entry name" value="Chromo-like_dom_sf"/>
</dbReference>
<evidence type="ECO:0000259" key="2">
    <source>
        <dbReference type="PROSITE" id="PS50013"/>
    </source>
</evidence>
<comment type="caution">
    <text evidence="3">The sequence shown here is derived from an EMBL/GenBank/DDBJ whole genome shotgun (WGS) entry which is preliminary data.</text>
</comment>
<reference evidence="3" key="1">
    <citation type="journal article" date="2019" name="Sci. Rep.">
        <title>Draft genome of Tanacetum cinerariifolium, the natural source of mosquito coil.</title>
        <authorList>
            <person name="Yamashiro T."/>
            <person name="Shiraishi A."/>
            <person name="Satake H."/>
            <person name="Nakayama K."/>
        </authorList>
    </citation>
    <scope>NUCLEOTIDE SEQUENCE</scope>
</reference>
<gene>
    <name evidence="3" type="ORF">Tci_045134</name>
</gene>
<feature type="domain" description="Chromo" evidence="2">
    <location>
        <begin position="127"/>
        <end position="159"/>
    </location>
</feature>
<dbReference type="InterPro" id="IPR000953">
    <property type="entry name" value="Chromo/chromo_shadow_dom"/>
</dbReference>
<evidence type="ECO:0000313" key="3">
    <source>
        <dbReference type="EMBL" id="GEU73156.1"/>
    </source>
</evidence>
<dbReference type="PROSITE" id="PS50013">
    <property type="entry name" value="CHROMO_2"/>
    <property type="match status" value="1"/>
</dbReference>
<proteinExistence type="predicted"/>
<dbReference type="InterPro" id="IPR023780">
    <property type="entry name" value="Chromo_domain"/>
</dbReference>
<evidence type="ECO:0000256" key="1">
    <source>
        <dbReference type="SAM" id="MobiDB-lite"/>
    </source>
</evidence>
<dbReference type="EMBL" id="BKCJ010006633">
    <property type="protein sequence ID" value="GEU73156.1"/>
    <property type="molecule type" value="Genomic_DNA"/>
</dbReference>
<accession>A0A6L2MGR1</accession>
<dbReference type="AlphaFoldDB" id="A0A6L2MGR1"/>
<protein>
    <recommendedName>
        <fullName evidence="2">Chromo domain-containing protein</fullName>
    </recommendedName>
</protein>
<feature type="compositionally biased region" description="Basic residues" evidence="1">
    <location>
        <begin position="205"/>
        <end position="217"/>
    </location>
</feature>
<organism evidence="3">
    <name type="scientific">Tanacetum cinerariifolium</name>
    <name type="common">Dalmatian daisy</name>
    <name type="synonym">Chrysanthemum cinerariifolium</name>
    <dbReference type="NCBI Taxonomy" id="118510"/>
    <lineage>
        <taxon>Eukaryota</taxon>
        <taxon>Viridiplantae</taxon>
        <taxon>Streptophyta</taxon>
        <taxon>Embryophyta</taxon>
        <taxon>Tracheophyta</taxon>
        <taxon>Spermatophyta</taxon>
        <taxon>Magnoliopsida</taxon>
        <taxon>eudicotyledons</taxon>
        <taxon>Gunneridae</taxon>
        <taxon>Pentapetalae</taxon>
        <taxon>asterids</taxon>
        <taxon>campanulids</taxon>
        <taxon>Asterales</taxon>
        <taxon>Asteraceae</taxon>
        <taxon>Asteroideae</taxon>
        <taxon>Anthemideae</taxon>
        <taxon>Anthemidinae</taxon>
        <taxon>Tanacetum</taxon>
    </lineage>
</organism>
<dbReference type="Gene3D" id="2.40.50.40">
    <property type="match status" value="1"/>
</dbReference>
<feature type="compositionally biased region" description="Polar residues" evidence="1">
    <location>
        <begin position="179"/>
        <end position="198"/>
    </location>
</feature>